<dbReference type="InterPro" id="IPR052054">
    <property type="entry name" value="Oxidative_DNA_repair_enzyme"/>
</dbReference>
<comment type="similarity">
    <text evidence="2">Belongs to the type-1 OGG1 family.</text>
</comment>
<evidence type="ECO:0000256" key="4">
    <source>
        <dbReference type="ARBA" id="ARBA00022763"/>
    </source>
</evidence>
<evidence type="ECO:0000259" key="14">
    <source>
        <dbReference type="SMART" id="SM00478"/>
    </source>
</evidence>
<dbReference type="Proteomes" id="UP000449547">
    <property type="component" value="Unassembled WGS sequence"/>
</dbReference>
<keyword evidence="16" id="KW-1185">Reference proteome</keyword>
<dbReference type="InterPro" id="IPR011257">
    <property type="entry name" value="DNA_glycosylase"/>
</dbReference>
<name>A0A642UPX3_DIURU</name>
<keyword evidence="6" id="KW-0234">DNA repair</keyword>
<evidence type="ECO:0000256" key="13">
    <source>
        <dbReference type="ARBA" id="ARBA00073127"/>
    </source>
</evidence>
<evidence type="ECO:0000256" key="8">
    <source>
        <dbReference type="ARBA" id="ARBA00023242"/>
    </source>
</evidence>
<sequence>MWHTLPLSPAELSLAKVLRCGQTFRWHHINGVWSFALADRVVLLKQDANTLYYSQVMRQADPDAEGTLAFITDYFNLDVKLEPLYRHWEAQHAKYPSKSASPFTRFPGIRILRQDPWETTVSFICSSNNNVKRISKMCDALCVNFGHKVAEYDGHSFYSFPRPQELAASDVEARLRKLGFGYRAKYIHQTAKLMTSTHSVERLEALRGDPYEDAHEYLLELSGVGPKVADCICLMALDKHHVVPVDTHVYQIALRDYRYKGKRDVKTLSKPMYQGIRQHFVDIFGDYAGWAQSVLFASDLSDLNNGINVVAAVKQENIEIKKEASPIVKSMAKEASEIQA</sequence>
<dbReference type="OMA" id="GYAQEYL"/>
<dbReference type="GO" id="GO:0005634">
    <property type="term" value="C:nucleus"/>
    <property type="evidence" value="ECO:0007669"/>
    <property type="project" value="UniProtKB-SubCell"/>
</dbReference>
<dbReference type="EC" id="4.2.99.18" evidence="3"/>
<dbReference type="GO" id="GO:0140078">
    <property type="term" value="F:class I DNA-(apurinic or apyrimidinic site) endonuclease activity"/>
    <property type="evidence" value="ECO:0007669"/>
    <property type="project" value="UniProtKB-EC"/>
</dbReference>
<comment type="catalytic activity">
    <reaction evidence="12">
        <text>2'-deoxyribonucleotide-(2'-deoxyribose 5'-phosphate)-2'-deoxyribonucleotide-DNA = a 3'-end 2'-deoxyribonucleotide-(2,3-dehydro-2,3-deoxyribose 5'-phosphate)-DNA + a 5'-end 5'-phospho-2'-deoxyribonucleoside-DNA + H(+)</text>
        <dbReference type="Rhea" id="RHEA:66592"/>
        <dbReference type="Rhea" id="RHEA-COMP:13180"/>
        <dbReference type="Rhea" id="RHEA-COMP:16897"/>
        <dbReference type="Rhea" id="RHEA-COMP:17067"/>
        <dbReference type="ChEBI" id="CHEBI:15378"/>
        <dbReference type="ChEBI" id="CHEBI:136412"/>
        <dbReference type="ChEBI" id="CHEBI:157695"/>
        <dbReference type="ChEBI" id="CHEBI:167181"/>
        <dbReference type="EC" id="4.2.99.18"/>
    </reaction>
</comment>
<comment type="subcellular location">
    <subcellularLocation>
        <location evidence="1">Nucleus</location>
    </subcellularLocation>
</comment>
<evidence type="ECO:0000256" key="7">
    <source>
        <dbReference type="ARBA" id="ARBA00023239"/>
    </source>
</evidence>
<dbReference type="SUPFAM" id="SSF55945">
    <property type="entry name" value="TATA-box binding protein-like"/>
    <property type="match status" value="1"/>
</dbReference>
<dbReference type="Gene3D" id="1.10.340.30">
    <property type="entry name" value="Hypothetical protein, domain 2"/>
    <property type="match status" value="1"/>
</dbReference>
<gene>
    <name evidence="15" type="ORF">DIURU_002528</name>
</gene>
<keyword evidence="8" id="KW-0539">Nucleus</keyword>
<dbReference type="EMBL" id="SWFT01000070">
    <property type="protein sequence ID" value="KAA8903241.1"/>
    <property type="molecule type" value="Genomic_DNA"/>
</dbReference>
<evidence type="ECO:0000256" key="6">
    <source>
        <dbReference type="ARBA" id="ARBA00023204"/>
    </source>
</evidence>
<dbReference type="Gene3D" id="1.10.1670.10">
    <property type="entry name" value="Helix-hairpin-Helix base-excision DNA repair enzymes (C-terminal)"/>
    <property type="match status" value="1"/>
</dbReference>
<keyword evidence="9" id="KW-0511">Multifunctional enzyme</keyword>
<dbReference type="GO" id="GO:0006285">
    <property type="term" value="P:base-excision repair, AP site formation"/>
    <property type="evidence" value="ECO:0007669"/>
    <property type="project" value="TreeGrafter"/>
</dbReference>
<dbReference type="FunFam" id="1.10.1670.10:FF:000005">
    <property type="entry name" value="N-glycosylase/DNA lyase OGG1"/>
    <property type="match status" value="1"/>
</dbReference>
<protein>
    <recommendedName>
        <fullName evidence="13">N-glycosylase/DNA lyase</fullName>
        <ecNumber evidence="3">4.2.99.18</ecNumber>
    </recommendedName>
</protein>
<evidence type="ECO:0000256" key="2">
    <source>
        <dbReference type="ARBA" id="ARBA00010679"/>
    </source>
</evidence>
<keyword evidence="7" id="KW-0456">Lyase</keyword>
<dbReference type="FunFam" id="1.10.340.30:FF:000006">
    <property type="entry name" value="N-glycosylase/DNA lyase isoform X2"/>
    <property type="match status" value="1"/>
</dbReference>
<dbReference type="PANTHER" id="PTHR10242:SF2">
    <property type="entry name" value="N-GLYCOSYLASE_DNA LYASE"/>
    <property type="match status" value="1"/>
</dbReference>
<keyword evidence="4" id="KW-0227">DNA damage</keyword>
<dbReference type="OrthoDB" id="238681at2759"/>
<evidence type="ECO:0000256" key="10">
    <source>
        <dbReference type="ARBA" id="ARBA00023295"/>
    </source>
</evidence>
<dbReference type="GO" id="GO:0003684">
    <property type="term" value="F:damaged DNA binding"/>
    <property type="evidence" value="ECO:0007669"/>
    <property type="project" value="InterPro"/>
</dbReference>
<comment type="caution">
    <text evidence="15">The sequence shown here is derived from an EMBL/GenBank/DDBJ whole genome shotgun (WGS) entry which is preliminary data.</text>
</comment>
<dbReference type="AlphaFoldDB" id="A0A642UPX3"/>
<proteinExistence type="inferred from homology"/>
<evidence type="ECO:0000256" key="9">
    <source>
        <dbReference type="ARBA" id="ARBA00023268"/>
    </source>
</evidence>
<evidence type="ECO:0000256" key="3">
    <source>
        <dbReference type="ARBA" id="ARBA00012720"/>
    </source>
</evidence>
<dbReference type="VEuPathDB" id="FungiDB:DIURU_002528"/>
<dbReference type="RefSeq" id="XP_034012694.1">
    <property type="nucleotide sequence ID" value="XM_034155189.1"/>
</dbReference>
<organism evidence="15 16">
    <name type="scientific">Diutina rugosa</name>
    <name type="common">Yeast</name>
    <name type="synonym">Candida rugosa</name>
    <dbReference type="NCBI Taxonomy" id="5481"/>
    <lineage>
        <taxon>Eukaryota</taxon>
        <taxon>Fungi</taxon>
        <taxon>Dikarya</taxon>
        <taxon>Ascomycota</taxon>
        <taxon>Saccharomycotina</taxon>
        <taxon>Pichiomycetes</taxon>
        <taxon>Debaryomycetaceae</taxon>
        <taxon>Diutina</taxon>
    </lineage>
</organism>
<evidence type="ECO:0000313" key="16">
    <source>
        <dbReference type="Proteomes" id="UP000449547"/>
    </source>
</evidence>
<dbReference type="Pfam" id="PF07934">
    <property type="entry name" value="OGG_N"/>
    <property type="match status" value="1"/>
</dbReference>
<dbReference type="InterPro" id="IPR023170">
    <property type="entry name" value="HhH_base_excis_C"/>
</dbReference>
<dbReference type="GeneID" id="54781179"/>
<dbReference type="Gene3D" id="3.30.310.40">
    <property type="match status" value="1"/>
</dbReference>
<dbReference type="PANTHER" id="PTHR10242">
    <property type="entry name" value="8-OXOGUANINE DNA GLYCOSYLASE"/>
    <property type="match status" value="1"/>
</dbReference>
<dbReference type="CDD" id="cd00056">
    <property type="entry name" value="ENDO3c"/>
    <property type="match status" value="1"/>
</dbReference>
<evidence type="ECO:0000256" key="5">
    <source>
        <dbReference type="ARBA" id="ARBA00022801"/>
    </source>
</evidence>
<dbReference type="InterPro" id="IPR003265">
    <property type="entry name" value="HhH-GPD_domain"/>
</dbReference>
<evidence type="ECO:0000256" key="11">
    <source>
        <dbReference type="ARBA" id="ARBA00025652"/>
    </source>
</evidence>
<reference evidence="15 16" key="1">
    <citation type="submission" date="2019-07" db="EMBL/GenBank/DDBJ databases">
        <title>Genome assembly of two rare yeast pathogens: Diutina rugosa and Trichomonascus ciferrii.</title>
        <authorList>
            <person name="Mixao V."/>
            <person name="Saus E."/>
            <person name="Hansen A."/>
            <person name="Lass-Flor C."/>
            <person name="Gabaldon T."/>
        </authorList>
    </citation>
    <scope>NUCLEOTIDE SEQUENCE [LARGE SCALE GENOMIC DNA]</scope>
    <source>
        <strain evidence="15 16">CBS 613</strain>
    </source>
</reference>
<feature type="domain" description="HhH-GPD" evidence="14">
    <location>
        <begin position="125"/>
        <end position="293"/>
    </location>
</feature>
<dbReference type="Pfam" id="PF00730">
    <property type="entry name" value="HhH-GPD"/>
    <property type="match status" value="1"/>
</dbReference>
<dbReference type="GO" id="GO:0006289">
    <property type="term" value="P:nucleotide-excision repair"/>
    <property type="evidence" value="ECO:0007669"/>
    <property type="project" value="InterPro"/>
</dbReference>
<accession>A0A642UPX3</accession>
<comment type="function">
    <text evidence="11">DNA repair enzyme that incises DNA at 8-oxoG residues. Excises 7,8-dihydro-8-oxoguanine and 2,6-diamino-4-hydroxy-5-N-methylformamidopyrimidine (FAPY) from damaged DNA. Has a beta-lyase activity that nicks DNA 3' to the lesion.</text>
</comment>
<evidence type="ECO:0000256" key="1">
    <source>
        <dbReference type="ARBA" id="ARBA00004123"/>
    </source>
</evidence>
<dbReference type="GO" id="GO:0034039">
    <property type="term" value="F:8-oxo-7,8-dihydroguanine DNA N-glycosylase activity"/>
    <property type="evidence" value="ECO:0007669"/>
    <property type="project" value="TreeGrafter"/>
</dbReference>
<dbReference type="SUPFAM" id="SSF48150">
    <property type="entry name" value="DNA-glycosylase"/>
    <property type="match status" value="1"/>
</dbReference>
<keyword evidence="5" id="KW-0378">Hydrolase</keyword>
<dbReference type="InterPro" id="IPR012904">
    <property type="entry name" value="OGG_N"/>
</dbReference>
<dbReference type="SMART" id="SM00478">
    <property type="entry name" value="ENDO3c"/>
    <property type="match status" value="1"/>
</dbReference>
<keyword evidence="10" id="KW-0326">Glycosidase</keyword>
<evidence type="ECO:0000313" key="15">
    <source>
        <dbReference type="EMBL" id="KAA8903241.1"/>
    </source>
</evidence>
<evidence type="ECO:0000256" key="12">
    <source>
        <dbReference type="ARBA" id="ARBA00044632"/>
    </source>
</evidence>